<sequence>MPSPAKTPEKEESTAVVAEATNDVKMADADDEKIEETPAASASEEKADESSDKSEDKAESEDKDTEMKDADAASGKKQKATNKVIPKKKSGGGSSGGKKKKAIRTSQYRDAQPGDQFLVKLKGFPAWPAIIADEDMLPTQLLSTRPVTARRADGTYRDDYADGGKRMNDRTFPVMYLYTNEFGWVPNSILSELTAEKARETKTEKMRKDLQAAFELASEGHPIEYYKDMLQQFQEEMVAAEEAAKEAAEAKAKASLEVPDDEAPKKSKKRKAADDDSKPDAKKPKIKLNVSNPKTNGDKTKASKPKPATKKAATPKEVQMSAEERHERKEREVRFFRHRLQKSLLTRDVPPKPEDMELMDELLTKLEALPDLEVSIIRATKINKVLRAILKLESIPRDDEFNFKARANELLGLWNKLLASETAASASHSANGDKTEANGKSNEDNEAGDLTVMGDQTMKVYEAEGSDKADEGTAAEA</sequence>
<dbReference type="SUPFAM" id="SSF63748">
    <property type="entry name" value="Tudor/PWWP/MBT"/>
    <property type="match status" value="1"/>
</dbReference>
<protein>
    <submittedName>
        <fullName evidence="3">PWWP domain-containing protein 3</fullName>
    </submittedName>
</protein>
<dbReference type="PANTHER" id="PTHR22910:SF6">
    <property type="entry name" value="PROTEIN MGARP"/>
    <property type="match status" value="1"/>
</dbReference>
<feature type="domain" description="PWWP" evidence="2">
    <location>
        <begin position="113"/>
        <end position="186"/>
    </location>
</feature>
<evidence type="ECO:0000259" key="2">
    <source>
        <dbReference type="PROSITE" id="PS50812"/>
    </source>
</evidence>
<dbReference type="GO" id="GO:0005739">
    <property type="term" value="C:mitochondrion"/>
    <property type="evidence" value="ECO:0007669"/>
    <property type="project" value="InterPro"/>
</dbReference>
<feature type="compositionally biased region" description="Basic and acidic residues" evidence="1">
    <location>
        <begin position="272"/>
        <end position="283"/>
    </location>
</feature>
<evidence type="ECO:0000313" key="3">
    <source>
        <dbReference type="EMBL" id="KKF95614.1"/>
    </source>
</evidence>
<dbReference type="EMBL" id="LBBL01000085">
    <property type="protein sequence ID" value="KKF95614.1"/>
    <property type="molecule type" value="Genomic_DNA"/>
</dbReference>
<feature type="region of interest" description="Disordered" evidence="1">
    <location>
        <begin position="424"/>
        <end position="477"/>
    </location>
</feature>
<feature type="compositionally biased region" description="Basic and acidic residues" evidence="1">
    <location>
        <begin position="43"/>
        <end position="57"/>
    </location>
</feature>
<dbReference type="Gene3D" id="2.30.30.140">
    <property type="match status" value="1"/>
</dbReference>
<feature type="region of interest" description="Disordered" evidence="1">
    <location>
        <begin position="1"/>
        <end position="109"/>
    </location>
</feature>
<dbReference type="Proteomes" id="UP000034841">
    <property type="component" value="Unassembled WGS sequence"/>
</dbReference>
<dbReference type="OrthoDB" id="62853at2759"/>
<dbReference type="Pfam" id="PF00855">
    <property type="entry name" value="PWWP"/>
    <property type="match status" value="1"/>
</dbReference>
<dbReference type="PANTHER" id="PTHR22910">
    <property type="entry name" value="PROTEIN MGARP"/>
    <property type="match status" value="1"/>
</dbReference>
<evidence type="ECO:0000313" key="4">
    <source>
        <dbReference type="Proteomes" id="UP000034841"/>
    </source>
</evidence>
<dbReference type="AlphaFoldDB" id="A0A0F8DI82"/>
<dbReference type="InterPro" id="IPR000313">
    <property type="entry name" value="PWWP_dom"/>
</dbReference>
<accession>A0A0F8DI82</accession>
<keyword evidence="4" id="KW-1185">Reference proteome</keyword>
<feature type="compositionally biased region" description="Basic and acidic residues" evidence="1">
    <location>
        <begin position="431"/>
        <end position="443"/>
    </location>
</feature>
<dbReference type="SMART" id="SM00293">
    <property type="entry name" value="PWWP"/>
    <property type="match status" value="1"/>
</dbReference>
<dbReference type="InterPro" id="IPR026093">
    <property type="entry name" value="MGARP"/>
</dbReference>
<evidence type="ECO:0000256" key="1">
    <source>
        <dbReference type="SAM" id="MobiDB-lite"/>
    </source>
</evidence>
<name>A0A0F8DI82_CERFI</name>
<feature type="compositionally biased region" description="Basic and acidic residues" evidence="1">
    <location>
        <begin position="461"/>
        <end position="471"/>
    </location>
</feature>
<proteinExistence type="predicted"/>
<reference evidence="3 4" key="1">
    <citation type="submission" date="2015-04" db="EMBL/GenBank/DDBJ databases">
        <title>Genome sequence of Ceratocystis platani, a major pathogen of plane trees.</title>
        <authorList>
            <person name="Belbahri L."/>
        </authorList>
    </citation>
    <scope>NUCLEOTIDE SEQUENCE [LARGE SCALE GENOMIC DNA]</scope>
    <source>
        <strain evidence="3 4">CFO</strain>
    </source>
</reference>
<feature type="compositionally biased region" description="Basic residues" evidence="1">
    <location>
        <begin position="76"/>
        <end position="90"/>
    </location>
</feature>
<dbReference type="PROSITE" id="PS50812">
    <property type="entry name" value="PWWP"/>
    <property type="match status" value="1"/>
</dbReference>
<feature type="region of interest" description="Disordered" evidence="1">
    <location>
        <begin position="250"/>
        <end position="330"/>
    </location>
</feature>
<gene>
    <name evidence="3" type="primary">pdp3</name>
    <name evidence="3" type="ORF">CFO_g2018</name>
</gene>
<organism evidence="3 4">
    <name type="scientific">Ceratocystis fimbriata f. sp. platani</name>
    <dbReference type="NCBI Taxonomy" id="88771"/>
    <lineage>
        <taxon>Eukaryota</taxon>
        <taxon>Fungi</taxon>
        <taxon>Dikarya</taxon>
        <taxon>Ascomycota</taxon>
        <taxon>Pezizomycotina</taxon>
        <taxon>Sordariomycetes</taxon>
        <taxon>Hypocreomycetidae</taxon>
        <taxon>Microascales</taxon>
        <taxon>Ceratocystidaceae</taxon>
        <taxon>Ceratocystis</taxon>
    </lineage>
</organism>
<comment type="caution">
    <text evidence="3">The sequence shown here is derived from an EMBL/GenBank/DDBJ whole genome shotgun (WGS) entry which is preliminary data.</text>
</comment>